<dbReference type="AlphaFoldDB" id="A0A4S2KZE4"/>
<dbReference type="EMBL" id="QBLH01000996">
    <property type="protein sequence ID" value="TGZ53568.1"/>
    <property type="molecule type" value="Genomic_DNA"/>
</dbReference>
<dbReference type="Proteomes" id="UP000310200">
    <property type="component" value="Unassembled WGS sequence"/>
</dbReference>
<protein>
    <submittedName>
        <fullName evidence="1">Multiple C2 and transmembrane domain-containing protein 2</fullName>
    </submittedName>
</protein>
<proteinExistence type="predicted"/>
<feature type="non-terminal residue" evidence="1">
    <location>
        <position position="303"/>
    </location>
</feature>
<comment type="caution">
    <text evidence="1">The sequence shown here is derived from an EMBL/GenBank/DDBJ whole genome shotgun (WGS) entry which is preliminary data.</text>
</comment>
<gene>
    <name evidence="1" type="ORF">DBV15_12939</name>
</gene>
<name>A0A4S2KZE4_9HYME</name>
<keyword evidence="1" id="KW-0812">Transmembrane</keyword>
<sequence length="303" mass="33438">MDTAPEIDFSSEPNIAGELNTAVPEIEVTSENAKVTSANDVASAEIAATSPSEKNFDDASKVDTASEIHVVSNTDVAFNKMDVVSTDISSDIADVASNKVNTVFTERLSDIAVPLRGLPRKPDRRERRHSIEVLDRSVSKHKFERNFAEAESDARVSNAAGVSASHGNFCGNIQREEENSRESSSVASEKSKIQQTFEIEELPKVKRIEELFVKTNSEITEEGSSAVDVEKSKLEKASAMIGVWKTRVPEGLSTESFSGIKKRKAKGSLGSCLKRKVDLIERILEDQVERIWDENVEKHTWLQ</sequence>
<evidence type="ECO:0000313" key="2">
    <source>
        <dbReference type="Proteomes" id="UP000310200"/>
    </source>
</evidence>
<keyword evidence="1" id="KW-0472">Membrane</keyword>
<organism evidence="1 2">
    <name type="scientific">Temnothorax longispinosus</name>
    <dbReference type="NCBI Taxonomy" id="300112"/>
    <lineage>
        <taxon>Eukaryota</taxon>
        <taxon>Metazoa</taxon>
        <taxon>Ecdysozoa</taxon>
        <taxon>Arthropoda</taxon>
        <taxon>Hexapoda</taxon>
        <taxon>Insecta</taxon>
        <taxon>Pterygota</taxon>
        <taxon>Neoptera</taxon>
        <taxon>Endopterygota</taxon>
        <taxon>Hymenoptera</taxon>
        <taxon>Apocrita</taxon>
        <taxon>Aculeata</taxon>
        <taxon>Formicoidea</taxon>
        <taxon>Formicidae</taxon>
        <taxon>Myrmicinae</taxon>
        <taxon>Temnothorax</taxon>
    </lineage>
</organism>
<evidence type="ECO:0000313" key="1">
    <source>
        <dbReference type="EMBL" id="TGZ53568.1"/>
    </source>
</evidence>
<keyword evidence="2" id="KW-1185">Reference proteome</keyword>
<reference evidence="1 2" key="1">
    <citation type="journal article" date="2019" name="Philos. Trans. R. Soc. Lond., B, Biol. Sci.">
        <title>Ant behaviour and brain gene expression of defending hosts depend on the ecological success of the intruding social parasite.</title>
        <authorList>
            <person name="Kaur R."/>
            <person name="Stoldt M."/>
            <person name="Jongepier E."/>
            <person name="Feldmeyer B."/>
            <person name="Menzel F."/>
            <person name="Bornberg-Bauer E."/>
            <person name="Foitzik S."/>
        </authorList>
    </citation>
    <scope>NUCLEOTIDE SEQUENCE [LARGE SCALE GENOMIC DNA]</scope>
    <source>
        <tissue evidence="1">Whole body</tissue>
    </source>
</reference>
<accession>A0A4S2KZE4</accession>